<name>A0A1X7L195_9BACT</name>
<proteinExistence type="predicted"/>
<accession>A0A1X7L195</accession>
<keyword evidence="2" id="KW-1185">Reference proteome</keyword>
<organism evidence="1 2">
    <name type="scientific">Dethiosulfovibrio salsuginis</name>
    <dbReference type="NCBI Taxonomy" id="561720"/>
    <lineage>
        <taxon>Bacteria</taxon>
        <taxon>Thermotogati</taxon>
        <taxon>Synergistota</taxon>
        <taxon>Synergistia</taxon>
        <taxon>Synergistales</taxon>
        <taxon>Dethiosulfovibrionaceae</taxon>
        <taxon>Dethiosulfovibrio</taxon>
    </lineage>
</organism>
<evidence type="ECO:0000313" key="2">
    <source>
        <dbReference type="Proteomes" id="UP000193355"/>
    </source>
</evidence>
<dbReference type="EMBL" id="FXBB01000042">
    <property type="protein sequence ID" value="SMG47581.1"/>
    <property type="molecule type" value="Genomic_DNA"/>
</dbReference>
<dbReference type="STRING" id="561720.SAMN06275492_14210"/>
<reference evidence="2" key="1">
    <citation type="submission" date="2017-04" db="EMBL/GenBank/DDBJ databases">
        <authorList>
            <person name="Varghese N."/>
            <person name="Submissions S."/>
        </authorList>
    </citation>
    <scope>NUCLEOTIDE SEQUENCE [LARGE SCALE GENOMIC DNA]</scope>
    <source>
        <strain evidence="2">USBA 82</strain>
    </source>
</reference>
<protein>
    <submittedName>
        <fullName evidence="1">Uncharacterized protein</fullName>
    </submittedName>
</protein>
<dbReference type="Proteomes" id="UP000193355">
    <property type="component" value="Unassembled WGS sequence"/>
</dbReference>
<dbReference type="AlphaFoldDB" id="A0A1X7L195"/>
<dbReference type="RefSeq" id="WP_085545503.1">
    <property type="nucleotide sequence ID" value="NZ_FXBB01000042.1"/>
</dbReference>
<gene>
    <name evidence="1" type="ORF">SAMN06275492_14210</name>
</gene>
<evidence type="ECO:0000313" key="1">
    <source>
        <dbReference type="EMBL" id="SMG47581.1"/>
    </source>
</evidence>
<sequence>MGKVMQVIVSSAVVVDGEIVRPGREVSLPEGIAISLLKRGKVKVLPGGGVDVSEDISEDREALEAEYKELGGRPQDEWSDDELIRRIDERREKVEK</sequence>